<feature type="transmembrane region" description="Helical" evidence="5">
    <location>
        <begin position="511"/>
        <end position="532"/>
    </location>
</feature>
<keyword evidence="3 5" id="KW-1133">Transmembrane helix</keyword>
<sequence>MHNVLRVFIRDVKRICAVPAAVVIVLASSVVPGLYSWFNVAANLDPYANTGNVPIAVVNNDRGASVNGAELNVGDQTVKALKGNHDLGWSFVDETGALDGVESGEYYAAIVIPEDFSADLTSVLNGRFVRPELAFHVNEKVNTLAPRVTQSGANALEQQINASFVTTVSATVTKTLAKEAGKANDSLDSTAKQLDVKLDEVRSSIASARAKIVAAQSAIRESRATMAQARRTLAGLAARADTLSTSIDDTASSVDTARTGLTTFQQSMNASAAQARTGFGALSGRIEGAQSGIAGDAEAISGRVDSSLSTLEAANDALGDAIDAMDADPQLAGSDALAQAKRHHDDLAAHIDSMRRINDAIPAAMRTADGKLSDSLGMLDAGTDVLSTLSSNTSASIDRNLAGVATGLVGLSGTVGGAAASLRQLDSGLVQLDATLASASDVMGRTDAALGRVSASVERTKADFAVLRAGEAWAGVKGLANVDADQVSSFLASPVGMESREYYPMKNYGTAIAPFFTNLACWAGAFVALTLIRNDADSDGIEGLTPKQAFLGRWLLIMAVAAIQSIVIASGNLLIGIQCNVPWAYYLGAMVCSMTYISIAYGLVMMFRHIGMALSVIFLILQVPGAGGMYPIEMMPRFYRLLYPFLPFTYGVGALREAIGGFHGMDFWMRLTQTAVFAVVFLTAAMLCRPALANLNDLFNRELADTDLINVRRLEVVGSERNVMVTVRKLLADPDWGAGVRRRAERFERLYPRLIRFGFHLIWLVPVIFLAIMMIVGPGIGFLAAWLALIVVVDIALIAIEYIHHNLPRQARDTEIGAEGLLRSAMTAVTAVLGGASAGTSAATATTVETTEGKETGR</sequence>
<feature type="transmembrane region" description="Helical" evidence="5">
    <location>
        <begin position="611"/>
        <end position="632"/>
    </location>
</feature>
<evidence type="ECO:0000256" key="5">
    <source>
        <dbReference type="SAM" id="Phobius"/>
    </source>
</evidence>
<evidence type="ECO:0000313" key="8">
    <source>
        <dbReference type="Proteomes" id="UP000773064"/>
    </source>
</evidence>
<feature type="domain" description="ABC-2 type transporter transmembrane" evidence="6">
    <location>
        <begin position="38"/>
        <end position="206"/>
    </location>
</feature>
<evidence type="ECO:0000259" key="6">
    <source>
        <dbReference type="Pfam" id="PF12698"/>
    </source>
</evidence>
<feature type="transmembrane region" description="Helical" evidence="5">
    <location>
        <begin position="754"/>
        <end position="776"/>
    </location>
</feature>
<feature type="transmembrane region" description="Helical" evidence="5">
    <location>
        <begin position="583"/>
        <end position="604"/>
    </location>
</feature>
<dbReference type="PANTHER" id="PTHR43077">
    <property type="entry name" value="TRANSPORT PERMEASE YVFS-RELATED"/>
    <property type="match status" value="1"/>
</dbReference>
<comment type="caution">
    <text evidence="7">The sequence shown here is derived from an EMBL/GenBank/DDBJ whole genome shotgun (WGS) entry which is preliminary data.</text>
</comment>
<protein>
    <submittedName>
        <fullName evidence="7">YhgE/Pip domain-containing protein</fullName>
    </submittedName>
</protein>
<dbReference type="Gene3D" id="3.40.1710.10">
    <property type="entry name" value="abc type-2 transporter like domain"/>
    <property type="match status" value="1"/>
</dbReference>
<feature type="transmembrane region" description="Helical" evidence="5">
    <location>
        <begin position="782"/>
        <end position="803"/>
    </location>
</feature>
<accession>A0ABS5UR96</accession>
<reference evidence="7 8" key="1">
    <citation type="journal article" date="2021" name="Environ. Microbiol.">
        <title>Genetic insights into the dark matter of the mammalian gut microbiota through targeted genome reconstruction.</title>
        <authorList>
            <person name="Lugli G.A."/>
            <person name="Alessandri G."/>
            <person name="Milani C."/>
            <person name="Viappiani A."/>
            <person name="Fontana F."/>
            <person name="Tarracchini C."/>
            <person name="Mancabelli L."/>
            <person name="Argentini C."/>
            <person name="Ruiz L."/>
            <person name="Margolles A."/>
            <person name="van Sinderen D."/>
            <person name="Turroni F."/>
            <person name="Ventura M."/>
        </authorList>
    </citation>
    <scope>NUCLEOTIDE SEQUENCE [LARGE SCALE GENOMIC DNA]</scope>
    <source>
        <strain evidence="7 8">MA2</strain>
    </source>
</reference>
<dbReference type="RefSeq" id="WP_214358648.1">
    <property type="nucleotide sequence ID" value="NZ_JAFEJS010000009.1"/>
</dbReference>
<evidence type="ECO:0000313" key="7">
    <source>
        <dbReference type="EMBL" id="MBT1173395.1"/>
    </source>
</evidence>
<proteinExistence type="predicted"/>
<keyword evidence="8" id="KW-1185">Reference proteome</keyword>
<comment type="subcellular location">
    <subcellularLocation>
        <location evidence="1">Membrane</location>
        <topology evidence="1">Multi-pass membrane protein</topology>
    </subcellularLocation>
</comment>
<dbReference type="InterPro" id="IPR013525">
    <property type="entry name" value="ABC2_TM"/>
</dbReference>
<feature type="transmembrane region" description="Helical" evidence="5">
    <location>
        <begin position="553"/>
        <end position="577"/>
    </location>
</feature>
<dbReference type="Proteomes" id="UP000773064">
    <property type="component" value="Unassembled WGS sequence"/>
</dbReference>
<evidence type="ECO:0000256" key="3">
    <source>
        <dbReference type="ARBA" id="ARBA00022989"/>
    </source>
</evidence>
<feature type="transmembrane region" description="Helical" evidence="5">
    <location>
        <begin position="15"/>
        <end position="38"/>
    </location>
</feature>
<dbReference type="InterPro" id="IPR017500">
    <property type="entry name" value="Phage_infect_YhgE_N"/>
</dbReference>
<dbReference type="NCBIfam" id="TIGR03062">
    <property type="entry name" value="pip_yhgE_Cterm"/>
    <property type="match status" value="1"/>
</dbReference>
<keyword evidence="2 5" id="KW-0812">Transmembrane</keyword>
<evidence type="ECO:0000256" key="1">
    <source>
        <dbReference type="ARBA" id="ARBA00004141"/>
    </source>
</evidence>
<dbReference type="Pfam" id="PF12698">
    <property type="entry name" value="ABC2_membrane_3"/>
    <property type="match status" value="2"/>
</dbReference>
<organism evidence="7 8">
    <name type="scientific">Bifidobacterium santillanense</name>
    <dbReference type="NCBI Taxonomy" id="2809028"/>
    <lineage>
        <taxon>Bacteria</taxon>
        <taxon>Bacillati</taxon>
        <taxon>Actinomycetota</taxon>
        <taxon>Actinomycetes</taxon>
        <taxon>Bifidobacteriales</taxon>
        <taxon>Bifidobacteriaceae</taxon>
        <taxon>Bifidobacterium</taxon>
    </lineage>
</organism>
<name>A0ABS5UR96_9BIFI</name>
<dbReference type="NCBIfam" id="TIGR03061">
    <property type="entry name" value="pip_yhgE_Nterm"/>
    <property type="match status" value="1"/>
</dbReference>
<feature type="transmembrane region" description="Helical" evidence="5">
    <location>
        <begin position="671"/>
        <end position="692"/>
    </location>
</feature>
<dbReference type="InterPro" id="IPR051328">
    <property type="entry name" value="T7SS_ABC-Transporter"/>
</dbReference>
<evidence type="ECO:0000256" key="2">
    <source>
        <dbReference type="ARBA" id="ARBA00022692"/>
    </source>
</evidence>
<dbReference type="InterPro" id="IPR017501">
    <property type="entry name" value="Phage_infect_YhgE_C"/>
</dbReference>
<dbReference type="PANTHER" id="PTHR43077:SF10">
    <property type="entry name" value="TRANSPORT PERMEASE PROTEIN"/>
    <property type="match status" value="1"/>
</dbReference>
<dbReference type="EMBL" id="JAFEJS010000009">
    <property type="protein sequence ID" value="MBT1173395.1"/>
    <property type="molecule type" value="Genomic_DNA"/>
</dbReference>
<gene>
    <name evidence="7" type="ORF">JS528_08555</name>
</gene>
<evidence type="ECO:0000256" key="4">
    <source>
        <dbReference type="ARBA" id="ARBA00023136"/>
    </source>
</evidence>
<keyword evidence="4 5" id="KW-0472">Membrane</keyword>
<feature type="domain" description="ABC-2 type transporter transmembrane" evidence="6">
    <location>
        <begin position="492"/>
        <end position="686"/>
    </location>
</feature>